<protein>
    <submittedName>
        <fullName evidence="1">Uncharacterized protein</fullName>
    </submittedName>
</protein>
<comment type="caution">
    <text evidence="1">The sequence shown here is derived from an EMBL/GenBank/DDBJ whole genome shotgun (WGS) entry which is preliminary data.</text>
</comment>
<feature type="non-terminal residue" evidence="1">
    <location>
        <position position="1"/>
    </location>
</feature>
<sequence length="163" mass="16664">ISNVVANEIEPSTDVISNYVKNNIDPSVNVISNYVKNNIDPSVNGISNLVKNAIDPGIDYLTTAVKGISNAVNGISNLVKNNGVAVAGTAIANASSHLLHQAHVTIGETGDFSTVAGSLRLARAGAIGDWTVAADVLTIKDTNGVTQKALTLSPGGGPYTARA</sequence>
<dbReference type="EMBL" id="LAZR01027662">
    <property type="protein sequence ID" value="KKL65036.1"/>
    <property type="molecule type" value="Genomic_DNA"/>
</dbReference>
<gene>
    <name evidence="1" type="ORF">LCGC14_2159010</name>
</gene>
<organism evidence="1">
    <name type="scientific">marine sediment metagenome</name>
    <dbReference type="NCBI Taxonomy" id="412755"/>
    <lineage>
        <taxon>unclassified sequences</taxon>
        <taxon>metagenomes</taxon>
        <taxon>ecological metagenomes</taxon>
    </lineage>
</organism>
<accession>A0A0F9EFK1</accession>
<name>A0A0F9EFK1_9ZZZZ</name>
<reference evidence="1" key="1">
    <citation type="journal article" date="2015" name="Nature">
        <title>Complex archaea that bridge the gap between prokaryotes and eukaryotes.</title>
        <authorList>
            <person name="Spang A."/>
            <person name="Saw J.H."/>
            <person name="Jorgensen S.L."/>
            <person name="Zaremba-Niedzwiedzka K."/>
            <person name="Martijn J."/>
            <person name="Lind A.E."/>
            <person name="van Eijk R."/>
            <person name="Schleper C."/>
            <person name="Guy L."/>
            <person name="Ettema T.J."/>
        </authorList>
    </citation>
    <scope>NUCLEOTIDE SEQUENCE</scope>
</reference>
<proteinExistence type="predicted"/>
<evidence type="ECO:0000313" key="1">
    <source>
        <dbReference type="EMBL" id="KKL65036.1"/>
    </source>
</evidence>
<dbReference type="AlphaFoldDB" id="A0A0F9EFK1"/>